<organism evidence="1 2">
    <name type="scientific">Modicella reniformis</name>
    <dbReference type="NCBI Taxonomy" id="1440133"/>
    <lineage>
        <taxon>Eukaryota</taxon>
        <taxon>Fungi</taxon>
        <taxon>Fungi incertae sedis</taxon>
        <taxon>Mucoromycota</taxon>
        <taxon>Mortierellomycotina</taxon>
        <taxon>Mortierellomycetes</taxon>
        <taxon>Mortierellales</taxon>
        <taxon>Mortierellaceae</taxon>
        <taxon>Modicella</taxon>
    </lineage>
</organism>
<dbReference type="InterPro" id="IPR036282">
    <property type="entry name" value="Glutathione-S-Trfase_C_sf"/>
</dbReference>
<keyword evidence="2" id="KW-1185">Reference proteome</keyword>
<dbReference type="EMBL" id="JAAAHW010009511">
    <property type="protein sequence ID" value="KAF9939723.1"/>
    <property type="molecule type" value="Genomic_DNA"/>
</dbReference>
<dbReference type="OrthoDB" id="2361625at2759"/>
<comment type="caution">
    <text evidence="1">The sequence shown here is derived from an EMBL/GenBank/DDBJ whole genome shotgun (WGS) entry which is preliminary data.</text>
</comment>
<proteinExistence type="predicted"/>
<dbReference type="SUPFAM" id="SSF47616">
    <property type="entry name" value="GST C-terminal domain-like"/>
    <property type="match status" value="1"/>
</dbReference>
<accession>A0A9P6IMZ4</accession>
<dbReference type="Proteomes" id="UP000749646">
    <property type="component" value="Unassembled WGS sequence"/>
</dbReference>
<name>A0A9P6IMZ4_9FUNG</name>
<protein>
    <submittedName>
        <fullName evidence="1">Uncharacterized protein</fullName>
    </submittedName>
</protein>
<evidence type="ECO:0000313" key="1">
    <source>
        <dbReference type="EMBL" id="KAF9939723.1"/>
    </source>
</evidence>
<dbReference type="AlphaFoldDB" id="A0A9P6IMZ4"/>
<dbReference type="Gene3D" id="1.20.1050.10">
    <property type="match status" value="1"/>
</dbReference>
<evidence type="ECO:0000313" key="2">
    <source>
        <dbReference type="Proteomes" id="UP000749646"/>
    </source>
</evidence>
<reference evidence="1" key="1">
    <citation type="journal article" date="2020" name="Fungal Divers.">
        <title>Resolving the Mortierellaceae phylogeny through synthesis of multi-gene phylogenetics and phylogenomics.</title>
        <authorList>
            <person name="Vandepol N."/>
            <person name="Liber J."/>
            <person name="Desiro A."/>
            <person name="Na H."/>
            <person name="Kennedy M."/>
            <person name="Barry K."/>
            <person name="Grigoriev I.V."/>
            <person name="Miller A.N."/>
            <person name="O'Donnell K."/>
            <person name="Stajich J.E."/>
            <person name="Bonito G."/>
        </authorList>
    </citation>
    <scope>NUCLEOTIDE SEQUENCE</scope>
    <source>
        <strain evidence="1">MES-2147</strain>
    </source>
</reference>
<sequence length="114" mass="13379">MSFHGKEALDFRKEEYDKFIDEKFKQWIRTHEKALKRNGSNGHYVGNKVSDIKTAVAIGYEDVAELVNKETTPSLWKVRETVLEKKNYRDWLNSKVLKATTGTQSFFNTEYNQL</sequence>
<gene>
    <name evidence="1" type="ORF">BGZ65_009720</name>
</gene>